<accession>A0A848MNN3</accession>
<proteinExistence type="predicted"/>
<dbReference type="EMBL" id="JAADJU010000014">
    <property type="protein sequence ID" value="NMP29395.1"/>
    <property type="molecule type" value="Genomic_DNA"/>
</dbReference>
<organism evidence="1 2">
    <name type="scientific">Rouxiella aceris</name>
    <dbReference type="NCBI Taxonomy" id="2703884"/>
    <lineage>
        <taxon>Bacteria</taxon>
        <taxon>Pseudomonadati</taxon>
        <taxon>Pseudomonadota</taxon>
        <taxon>Gammaproteobacteria</taxon>
        <taxon>Enterobacterales</taxon>
        <taxon>Yersiniaceae</taxon>
        <taxon>Rouxiella</taxon>
    </lineage>
</organism>
<dbReference type="InterPro" id="IPR045657">
    <property type="entry name" value="DUF6392"/>
</dbReference>
<comment type="caution">
    <text evidence="1">The sequence shown here is derived from an EMBL/GenBank/DDBJ whole genome shotgun (WGS) entry which is preliminary data.</text>
</comment>
<dbReference type="AlphaFoldDB" id="A0A848MNN3"/>
<name>A0A848MNN3_9GAMM</name>
<evidence type="ECO:0000313" key="2">
    <source>
        <dbReference type="Proteomes" id="UP000585363"/>
    </source>
</evidence>
<protein>
    <submittedName>
        <fullName evidence="1">Pyocin immunity protein</fullName>
    </submittedName>
</protein>
<gene>
    <name evidence="1" type="ORF">GW590_21350</name>
</gene>
<reference evidence="1 2" key="1">
    <citation type="submission" date="2020-01" db="EMBL/GenBank/DDBJ databases">
        <authorList>
            <person name="Lee S.D."/>
        </authorList>
    </citation>
    <scope>NUCLEOTIDE SEQUENCE [LARGE SCALE GENOMIC DNA]</scope>
    <source>
        <strain evidence="1 2">SAP-1</strain>
    </source>
</reference>
<sequence>MRNIVLLIKSLGLSAEQLIAKKLIPTDKFEYMFDGDDEFYCEPENGLILTFNDVSKILISLTISLIPTDENDTHIYHGEMPQPFSLSMDRSKVRSEFGEPTEVTSATEIPTIGMVGGWDMYINKMNRLYPNIQIIFEYTAAQQVSELIFKINSKGSSE</sequence>
<dbReference type="Proteomes" id="UP000585363">
    <property type="component" value="Unassembled WGS sequence"/>
</dbReference>
<dbReference type="Pfam" id="PF19929">
    <property type="entry name" value="DUF6392"/>
    <property type="match status" value="1"/>
</dbReference>
<keyword evidence="2" id="KW-1185">Reference proteome</keyword>
<reference evidence="1 2" key="2">
    <citation type="submission" date="2020-06" db="EMBL/GenBank/DDBJ databases">
        <title>Polyphasic characterization of a Rahnella strain isolated from tree sap.</title>
        <authorList>
            <person name="Kim I.S."/>
        </authorList>
    </citation>
    <scope>NUCLEOTIDE SEQUENCE [LARGE SCALE GENOMIC DNA]</scope>
    <source>
        <strain evidence="1 2">SAP-1</strain>
    </source>
</reference>
<evidence type="ECO:0000313" key="1">
    <source>
        <dbReference type="EMBL" id="NMP29395.1"/>
    </source>
</evidence>